<dbReference type="AlphaFoldDB" id="A0AA87Z0S2"/>
<protein>
    <submittedName>
        <fullName evidence="2">Uncharacterized protein</fullName>
    </submittedName>
</protein>
<reference evidence="2" key="1">
    <citation type="submission" date="2023-07" db="EMBL/GenBank/DDBJ databases">
        <title>draft genome sequence of fig (Ficus carica).</title>
        <authorList>
            <person name="Takahashi T."/>
            <person name="Nishimura K."/>
        </authorList>
    </citation>
    <scope>NUCLEOTIDE SEQUENCE</scope>
</reference>
<gene>
    <name evidence="2" type="ORF">TIFTF001_001572</name>
</gene>
<keyword evidence="3" id="KW-1185">Reference proteome</keyword>
<sequence>MNPPLDLASLGWQRSSQDPPCHQILTLILAWLALATSDNPPLPRSRLTPITSDDAPPPGDLWGCRPQPSGPRARSQTR</sequence>
<evidence type="ECO:0000313" key="3">
    <source>
        <dbReference type="Proteomes" id="UP001187192"/>
    </source>
</evidence>
<evidence type="ECO:0000313" key="2">
    <source>
        <dbReference type="EMBL" id="GMN27277.1"/>
    </source>
</evidence>
<proteinExistence type="predicted"/>
<comment type="caution">
    <text evidence="2">The sequence shown here is derived from an EMBL/GenBank/DDBJ whole genome shotgun (WGS) entry which is preliminary data.</text>
</comment>
<name>A0AA87Z0S2_FICCA</name>
<evidence type="ECO:0000256" key="1">
    <source>
        <dbReference type="SAM" id="MobiDB-lite"/>
    </source>
</evidence>
<feature type="region of interest" description="Disordered" evidence="1">
    <location>
        <begin position="40"/>
        <end position="78"/>
    </location>
</feature>
<organism evidence="2 3">
    <name type="scientific">Ficus carica</name>
    <name type="common">Common fig</name>
    <dbReference type="NCBI Taxonomy" id="3494"/>
    <lineage>
        <taxon>Eukaryota</taxon>
        <taxon>Viridiplantae</taxon>
        <taxon>Streptophyta</taxon>
        <taxon>Embryophyta</taxon>
        <taxon>Tracheophyta</taxon>
        <taxon>Spermatophyta</taxon>
        <taxon>Magnoliopsida</taxon>
        <taxon>eudicotyledons</taxon>
        <taxon>Gunneridae</taxon>
        <taxon>Pentapetalae</taxon>
        <taxon>rosids</taxon>
        <taxon>fabids</taxon>
        <taxon>Rosales</taxon>
        <taxon>Moraceae</taxon>
        <taxon>Ficeae</taxon>
        <taxon>Ficus</taxon>
    </lineage>
</organism>
<dbReference type="Proteomes" id="UP001187192">
    <property type="component" value="Unassembled WGS sequence"/>
</dbReference>
<dbReference type="EMBL" id="BTGU01000002">
    <property type="protein sequence ID" value="GMN27277.1"/>
    <property type="molecule type" value="Genomic_DNA"/>
</dbReference>
<accession>A0AA87Z0S2</accession>